<dbReference type="EMBL" id="CAKKNE010000003">
    <property type="protein sequence ID" value="CAH0372003.1"/>
    <property type="molecule type" value="Genomic_DNA"/>
</dbReference>
<protein>
    <submittedName>
        <fullName evidence="2">Uncharacterized protein</fullName>
    </submittedName>
</protein>
<comment type="caution">
    <text evidence="2">The sequence shown here is derived from an EMBL/GenBank/DDBJ whole genome shotgun (WGS) entry which is preliminary data.</text>
</comment>
<keyword evidence="3" id="KW-1185">Reference proteome</keyword>
<evidence type="ECO:0000313" key="3">
    <source>
        <dbReference type="Proteomes" id="UP000789595"/>
    </source>
</evidence>
<dbReference type="Proteomes" id="UP000789595">
    <property type="component" value="Unassembled WGS sequence"/>
</dbReference>
<evidence type="ECO:0000313" key="2">
    <source>
        <dbReference type="EMBL" id="CAH0372003.1"/>
    </source>
</evidence>
<gene>
    <name evidence="2" type="ORF">PECAL_3P19760</name>
</gene>
<dbReference type="PANTHER" id="PTHR37848:SF1">
    <property type="entry name" value="SUN DOMAIN-CONTAINING PROTEIN"/>
    <property type="match status" value="1"/>
</dbReference>
<organism evidence="2 3">
    <name type="scientific">Pelagomonas calceolata</name>
    <dbReference type="NCBI Taxonomy" id="35677"/>
    <lineage>
        <taxon>Eukaryota</taxon>
        <taxon>Sar</taxon>
        <taxon>Stramenopiles</taxon>
        <taxon>Ochrophyta</taxon>
        <taxon>Pelagophyceae</taxon>
        <taxon>Pelagomonadales</taxon>
        <taxon>Pelagomonadaceae</taxon>
        <taxon>Pelagomonas</taxon>
    </lineage>
</organism>
<dbReference type="AlphaFoldDB" id="A0A8J2SK57"/>
<feature type="compositionally biased region" description="Low complexity" evidence="1">
    <location>
        <begin position="12"/>
        <end position="34"/>
    </location>
</feature>
<feature type="region of interest" description="Disordered" evidence="1">
    <location>
        <begin position="1"/>
        <end position="34"/>
    </location>
</feature>
<sequence length="378" mass="42196">MQPADDPNTMKSPLLASAPPAELLDASAPEEPLPEATVLDVLPGTPDVAAGGAHYYTQSELERLQTQPAPPEQFFGAANDTPAPVEAEPVPIARGVAATAALAEPVLTTAQGVPVVATARAASRALARRDGRTGLKSCDELLQTPEELMLFLQTHNTRPYVACRVTGFHHETRTREVTRKDRHGRRYTDVETYRERVEDFKYDVDLSDFVFPFGYIYNDGAANVPAVVNRYLADGNSLKTLQMKKIIVDFPFHAFKQRVENRLRALGWRRELTVEFPKANNTVRVYADNRLSRAWEHPVTWFLFPWFRKTAATSLKSAFRIPYSADHVFGLIEAQLWCPGWSGAAAAMEALGSALEYGIVARHAGRGRRGRRRRGRRW</sequence>
<proteinExistence type="predicted"/>
<dbReference type="PANTHER" id="PTHR37848">
    <property type="entry name" value="EXPRESSED PROTEIN"/>
    <property type="match status" value="1"/>
</dbReference>
<reference evidence="2" key="1">
    <citation type="submission" date="2021-11" db="EMBL/GenBank/DDBJ databases">
        <authorList>
            <consortium name="Genoscope - CEA"/>
            <person name="William W."/>
        </authorList>
    </citation>
    <scope>NUCLEOTIDE SEQUENCE</scope>
</reference>
<evidence type="ECO:0000256" key="1">
    <source>
        <dbReference type="SAM" id="MobiDB-lite"/>
    </source>
</evidence>
<accession>A0A8J2SK57</accession>
<name>A0A8J2SK57_9STRA</name>
<dbReference type="OrthoDB" id="203796at2759"/>